<reference evidence="2 3" key="1">
    <citation type="submission" date="2024-01" db="EMBL/GenBank/DDBJ databases">
        <title>Genome assemblies of Stephania.</title>
        <authorList>
            <person name="Yang L."/>
        </authorList>
    </citation>
    <scope>NUCLEOTIDE SEQUENCE [LARGE SCALE GENOMIC DNA]</scope>
    <source>
        <strain evidence="2">QJT</strain>
        <tissue evidence="2">Leaf</tissue>
    </source>
</reference>
<protein>
    <submittedName>
        <fullName evidence="2">Uncharacterized protein</fullName>
    </submittedName>
</protein>
<dbReference type="Proteomes" id="UP001417504">
    <property type="component" value="Unassembled WGS sequence"/>
</dbReference>
<sequence length="111" mass="12687">MDQLAEIWFHFSTFSGSMDKKMRRKRSSKRRLSKAGSGLPMREETDDLSRSLLPPALVKGRGAKTQKKKSGQKVQWRDMDGNQLVEVLEFEPSDTSDADDEELDYCPCTIM</sequence>
<evidence type="ECO:0000313" key="3">
    <source>
        <dbReference type="Proteomes" id="UP001417504"/>
    </source>
</evidence>
<feature type="region of interest" description="Disordered" evidence="1">
    <location>
        <begin position="19"/>
        <end position="76"/>
    </location>
</feature>
<name>A0AAP0K5E4_9MAGN</name>
<proteinExistence type="predicted"/>
<accession>A0AAP0K5E4</accession>
<evidence type="ECO:0000313" key="2">
    <source>
        <dbReference type="EMBL" id="KAK9146196.1"/>
    </source>
</evidence>
<dbReference type="AlphaFoldDB" id="A0AAP0K5E4"/>
<feature type="compositionally biased region" description="Basic residues" evidence="1">
    <location>
        <begin position="21"/>
        <end position="33"/>
    </location>
</feature>
<keyword evidence="3" id="KW-1185">Reference proteome</keyword>
<evidence type="ECO:0000256" key="1">
    <source>
        <dbReference type="SAM" id="MobiDB-lite"/>
    </source>
</evidence>
<feature type="compositionally biased region" description="Basic residues" evidence="1">
    <location>
        <begin position="61"/>
        <end position="71"/>
    </location>
</feature>
<organism evidence="2 3">
    <name type="scientific">Stephania japonica</name>
    <dbReference type="NCBI Taxonomy" id="461633"/>
    <lineage>
        <taxon>Eukaryota</taxon>
        <taxon>Viridiplantae</taxon>
        <taxon>Streptophyta</taxon>
        <taxon>Embryophyta</taxon>
        <taxon>Tracheophyta</taxon>
        <taxon>Spermatophyta</taxon>
        <taxon>Magnoliopsida</taxon>
        <taxon>Ranunculales</taxon>
        <taxon>Menispermaceae</taxon>
        <taxon>Menispermoideae</taxon>
        <taxon>Cissampelideae</taxon>
        <taxon>Stephania</taxon>
    </lineage>
</organism>
<comment type="caution">
    <text evidence="2">The sequence shown here is derived from an EMBL/GenBank/DDBJ whole genome shotgun (WGS) entry which is preliminary data.</text>
</comment>
<dbReference type="PANTHER" id="PTHR33401:SF2">
    <property type="entry name" value="OS03G0138400 PROTEIN"/>
    <property type="match status" value="1"/>
</dbReference>
<dbReference type="PANTHER" id="PTHR33401">
    <property type="entry name" value="LIGHT-HARVESTING COMPLEX-LIKE PROTEIN OHP2, CHLOROPLASTIC"/>
    <property type="match status" value="1"/>
</dbReference>
<dbReference type="EMBL" id="JBBNAE010000002">
    <property type="protein sequence ID" value="KAK9146196.1"/>
    <property type="molecule type" value="Genomic_DNA"/>
</dbReference>
<gene>
    <name evidence="2" type="ORF">Sjap_006099</name>
</gene>